<dbReference type="AlphaFoldDB" id="A0A1X4G7D5"/>
<protein>
    <submittedName>
        <fullName evidence="8">GTPase</fullName>
    </submittedName>
</protein>
<feature type="coiled-coil region" evidence="6">
    <location>
        <begin position="742"/>
        <end position="784"/>
    </location>
</feature>
<keyword evidence="2" id="KW-0547">Nucleotide-binding</keyword>
<dbReference type="EMBL" id="NBYN01000042">
    <property type="protein sequence ID" value="OSO90903.1"/>
    <property type="molecule type" value="Genomic_DNA"/>
</dbReference>
<keyword evidence="6" id="KW-0175">Coiled coil</keyword>
<evidence type="ECO:0000256" key="4">
    <source>
        <dbReference type="ARBA" id="ARBA00023134"/>
    </source>
</evidence>
<gene>
    <name evidence="8" type="ORF">B7O87_08860</name>
</gene>
<dbReference type="InterPro" id="IPR027417">
    <property type="entry name" value="P-loop_NTPase"/>
</dbReference>
<evidence type="ECO:0000259" key="7">
    <source>
        <dbReference type="Pfam" id="PF00350"/>
    </source>
</evidence>
<sequence length="819" mass="95701">MVTIHLNFIRPVNVSSFQNSYEVFQSVERKANFVSAFWHRFKTEIIQHLPHSYHDEIYQLSQNLQKALDILIDELRNPVLVLATTGTTSSGKSTLVNFLCGADVLPTAVGEMSAGSVTIEYSEQRCLTIEETPGALWECGRWENITDDQICRKLEQVMITYLDHQKDQAVLAYPRFFLSYPFRFFKEYKKYLPEGVKVKILDLPGLSYVGDETSMEVIRQCREALCLVTYNSQETDPQKVRSLLLQVVEEVKGLGGSPDRMLFVFNKIDVFRDDKNWEESERRFIEKTTKNIKDELRIHLGEYTQAIKNLKLIKLSTLPALLSLQILSDNYNHSNTACRDADRKFNKLIEESILEDLPRNAEKWSGQDRRRIAQDLWRKSYAQEFQECLNEHIAEHFPKLVIPQAIERFNTSAGNSITQWTVQTTTAILNSSEESYQQECHRISQVKSDLDHFIQVSSNSLRNPFEKISQEIGEYFDKENKDVQHLSKTLTSVVIELQNTEPCRNNPEIQEKLVPLYDWRDSLSREVSTILEAVTSSLEKGTVTLDHPNFKKVNSYHVKLLEGNIIRLIKLGYSHDIAKHGKTIEAKTELEKENLRQTNNEINELSIHLSLIIPQVLEKTSEQEIQRIYEAVNGLFAFYLEFLEEECNEIAGNKLGINFSKSELVQVKKDLKFIQPKFKSDFAIETREYTEETRSWDYWFWLVPKQVVCSSDNAKIPKMRDILTTWELEIKKIDPELLKPFIEWLLEQIDNLKKKVDKTQSEIIKSYRDRLEKARKEVNFDYEQRQSIWQPMQKRAKELEWEFSQLVNFEKPQVNNNDK</sequence>
<evidence type="ECO:0000256" key="6">
    <source>
        <dbReference type="SAM" id="Coils"/>
    </source>
</evidence>
<dbReference type="GO" id="GO:0005525">
    <property type="term" value="F:GTP binding"/>
    <property type="evidence" value="ECO:0007669"/>
    <property type="project" value="UniProtKB-KW"/>
</dbReference>
<feature type="domain" description="Dynamin N-terminal" evidence="7">
    <location>
        <begin position="83"/>
        <end position="236"/>
    </location>
</feature>
<comment type="caution">
    <text evidence="8">The sequence shown here is derived from an EMBL/GenBank/DDBJ whole genome shotgun (WGS) entry which is preliminary data.</text>
</comment>
<dbReference type="Gene3D" id="3.40.50.300">
    <property type="entry name" value="P-loop containing nucleotide triphosphate hydrolases"/>
    <property type="match status" value="1"/>
</dbReference>
<evidence type="ECO:0000256" key="3">
    <source>
        <dbReference type="ARBA" id="ARBA00022801"/>
    </source>
</evidence>
<dbReference type="PANTHER" id="PTHR10465">
    <property type="entry name" value="TRANSMEMBRANE GTPASE FZO1"/>
    <property type="match status" value="1"/>
</dbReference>
<proteinExistence type="predicted"/>
<dbReference type="GO" id="GO:0016020">
    <property type="term" value="C:membrane"/>
    <property type="evidence" value="ECO:0007669"/>
    <property type="project" value="UniProtKB-SubCell"/>
</dbReference>
<dbReference type="InterPro" id="IPR027094">
    <property type="entry name" value="Mitofusin_fam"/>
</dbReference>
<dbReference type="PANTHER" id="PTHR10465:SF0">
    <property type="entry name" value="SARCALUMENIN"/>
    <property type="match status" value="1"/>
</dbReference>
<evidence type="ECO:0000256" key="1">
    <source>
        <dbReference type="ARBA" id="ARBA00004370"/>
    </source>
</evidence>
<keyword evidence="4" id="KW-0342">GTP-binding</keyword>
<name>A0A1X4G7D5_9CYAN</name>
<dbReference type="Pfam" id="PF00350">
    <property type="entry name" value="Dynamin_N"/>
    <property type="match status" value="1"/>
</dbReference>
<dbReference type="CDD" id="cd00882">
    <property type="entry name" value="Ras_like_GTPase"/>
    <property type="match status" value="1"/>
</dbReference>
<reference evidence="9" key="1">
    <citation type="submission" date="2017-04" db="EMBL/GenBank/DDBJ databases">
        <authorList>
            <person name="Abreu V.A."/>
            <person name="Popin R.V."/>
            <person name="Rigonato J."/>
            <person name="Andreote A.P."/>
            <person name="Schaker P.C."/>
            <person name="Hoff-Risseti C."/>
            <person name="Alvarenga D.O."/>
            <person name="Varani A.M."/>
            <person name="Fiore M.F."/>
        </authorList>
    </citation>
    <scope>NUCLEOTIDE SEQUENCE [LARGE SCALE GENOMIC DNA]</scope>
    <source>
        <strain evidence="9">CENA303</strain>
    </source>
</reference>
<accession>A0A1X4G7D5</accession>
<dbReference type="GO" id="GO:0003924">
    <property type="term" value="F:GTPase activity"/>
    <property type="evidence" value="ECO:0007669"/>
    <property type="project" value="InterPro"/>
</dbReference>
<dbReference type="SUPFAM" id="SSF52540">
    <property type="entry name" value="P-loop containing nucleoside triphosphate hydrolases"/>
    <property type="match status" value="1"/>
</dbReference>
<dbReference type="Proteomes" id="UP000192997">
    <property type="component" value="Unassembled WGS sequence"/>
</dbReference>
<evidence type="ECO:0000256" key="2">
    <source>
        <dbReference type="ARBA" id="ARBA00022741"/>
    </source>
</evidence>
<dbReference type="GO" id="GO:0008053">
    <property type="term" value="P:mitochondrial fusion"/>
    <property type="evidence" value="ECO:0007669"/>
    <property type="project" value="TreeGrafter"/>
</dbReference>
<dbReference type="InterPro" id="IPR045063">
    <property type="entry name" value="Dynamin_N"/>
</dbReference>
<keyword evidence="5" id="KW-0472">Membrane</keyword>
<evidence type="ECO:0000313" key="9">
    <source>
        <dbReference type="Proteomes" id="UP000192997"/>
    </source>
</evidence>
<evidence type="ECO:0000313" key="8">
    <source>
        <dbReference type="EMBL" id="OSO90903.1"/>
    </source>
</evidence>
<comment type="subcellular location">
    <subcellularLocation>
        <location evidence="1">Membrane</location>
    </subcellularLocation>
</comment>
<keyword evidence="3" id="KW-0378">Hydrolase</keyword>
<evidence type="ECO:0000256" key="5">
    <source>
        <dbReference type="ARBA" id="ARBA00023136"/>
    </source>
</evidence>
<organism evidence="8 9">
    <name type="scientific">Cylindrospermopsis raciborskii CENA303</name>
    <dbReference type="NCBI Taxonomy" id="1170769"/>
    <lineage>
        <taxon>Bacteria</taxon>
        <taxon>Bacillati</taxon>
        <taxon>Cyanobacteriota</taxon>
        <taxon>Cyanophyceae</taxon>
        <taxon>Nostocales</taxon>
        <taxon>Aphanizomenonaceae</taxon>
        <taxon>Cylindrospermopsis</taxon>
    </lineage>
</organism>